<evidence type="ECO:0000313" key="2">
    <source>
        <dbReference type="Proteomes" id="UP000551878"/>
    </source>
</evidence>
<name>A0A840QR67_9BACI</name>
<gene>
    <name evidence="1" type="ORF">HNQ41_002146</name>
</gene>
<dbReference type="Proteomes" id="UP000551878">
    <property type="component" value="Unassembled WGS sequence"/>
</dbReference>
<sequence>MTTSGWLNVEMPIMSFALSADINSIIYLKKADFELFTDMSSAISKKTALLHAKERINGTNVRAALKNGIFD</sequence>
<dbReference type="AlphaFoldDB" id="A0A840QR67"/>
<organism evidence="1 2">
    <name type="scientific">Texcoconibacillus texcoconensis</name>
    <dbReference type="NCBI Taxonomy" id="1095777"/>
    <lineage>
        <taxon>Bacteria</taxon>
        <taxon>Bacillati</taxon>
        <taxon>Bacillota</taxon>
        <taxon>Bacilli</taxon>
        <taxon>Bacillales</taxon>
        <taxon>Bacillaceae</taxon>
        <taxon>Texcoconibacillus</taxon>
    </lineage>
</organism>
<protein>
    <submittedName>
        <fullName evidence="1">Uncharacterized protein</fullName>
    </submittedName>
</protein>
<evidence type="ECO:0000313" key="1">
    <source>
        <dbReference type="EMBL" id="MBB5173956.1"/>
    </source>
</evidence>
<keyword evidence="2" id="KW-1185">Reference proteome</keyword>
<reference evidence="1 2" key="1">
    <citation type="submission" date="2020-08" db="EMBL/GenBank/DDBJ databases">
        <title>Genomic Encyclopedia of Type Strains, Phase IV (KMG-IV): sequencing the most valuable type-strain genomes for metagenomic binning, comparative biology and taxonomic classification.</title>
        <authorList>
            <person name="Goeker M."/>
        </authorList>
    </citation>
    <scope>NUCLEOTIDE SEQUENCE [LARGE SCALE GENOMIC DNA]</scope>
    <source>
        <strain evidence="1 2">DSM 24696</strain>
    </source>
</reference>
<proteinExistence type="predicted"/>
<accession>A0A840QR67</accession>
<dbReference type="EMBL" id="JACHHB010000009">
    <property type="protein sequence ID" value="MBB5173956.1"/>
    <property type="molecule type" value="Genomic_DNA"/>
</dbReference>
<comment type="caution">
    <text evidence="1">The sequence shown here is derived from an EMBL/GenBank/DDBJ whole genome shotgun (WGS) entry which is preliminary data.</text>
</comment>
<dbReference type="RefSeq" id="WP_184664388.1">
    <property type="nucleotide sequence ID" value="NZ_JACHHB010000009.1"/>
</dbReference>